<keyword evidence="3" id="KW-0472">Membrane</keyword>
<dbReference type="InterPro" id="IPR050469">
    <property type="entry name" value="Diguanylate_Cyclase"/>
</dbReference>
<dbReference type="STRING" id="1041146.GCA_000427985_02553"/>
<dbReference type="CDD" id="cd01949">
    <property type="entry name" value="GGDEF"/>
    <property type="match status" value="1"/>
</dbReference>
<evidence type="ECO:0000256" key="2">
    <source>
        <dbReference type="ARBA" id="ARBA00034247"/>
    </source>
</evidence>
<feature type="transmembrane region" description="Helical" evidence="3">
    <location>
        <begin position="146"/>
        <end position="170"/>
    </location>
</feature>
<feature type="transmembrane region" description="Helical" evidence="3">
    <location>
        <begin position="38"/>
        <end position="56"/>
    </location>
</feature>
<name>A0A2N0D8P6_RHISU</name>
<reference evidence="5 6" key="2">
    <citation type="submission" date="2017-12" db="EMBL/GenBank/DDBJ databases">
        <title>Genome sequence of Rhizobium sullae HCNT1 isolated from Sulla coronaria nodules and featuring peculiar denitrification phenotypes.</title>
        <authorList>
            <person name="De Diego-Diaz B."/>
            <person name="Treu L."/>
            <person name="Campanaro S."/>
            <person name="Da Silva Duarte V."/>
            <person name="Basaglia M."/>
            <person name="Favaro L."/>
            <person name="Casella S."/>
            <person name="Squartini A."/>
        </authorList>
    </citation>
    <scope>NUCLEOTIDE SEQUENCE [LARGE SCALE GENOMIC DNA]</scope>
    <source>
        <strain evidence="5 6">HCNT1</strain>
    </source>
</reference>
<dbReference type="InterPro" id="IPR043128">
    <property type="entry name" value="Rev_trsase/Diguanyl_cyclase"/>
</dbReference>
<dbReference type="EC" id="2.7.7.65" evidence="1"/>
<dbReference type="GO" id="GO:0052621">
    <property type="term" value="F:diguanylate cyclase activity"/>
    <property type="evidence" value="ECO:0007669"/>
    <property type="project" value="UniProtKB-EC"/>
</dbReference>
<accession>A0A2N0D8P6</accession>
<dbReference type="RefSeq" id="WP_100771778.1">
    <property type="nucleotide sequence ID" value="NZ_PIQN01000011.1"/>
</dbReference>
<feature type="domain" description="GGDEF" evidence="4">
    <location>
        <begin position="243"/>
        <end position="374"/>
    </location>
</feature>
<keyword evidence="3" id="KW-0812">Transmembrane</keyword>
<dbReference type="GO" id="GO:0005886">
    <property type="term" value="C:plasma membrane"/>
    <property type="evidence" value="ECO:0007669"/>
    <property type="project" value="TreeGrafter"/>
</dbReference>
<evidence type="ECO:0000256" key="3">
    <source>
        <dbReference type="SAM" id="Phobius"/>
    </source>
</evidence>
<comment type="caution">
    <text evidence="5">The sequence shown here is derived from an EMBL/GenBank/DDBJ whole genome shotgun (WGS) entry which is preliminary data.</text>
</comment>
<dbReference type="SMART" id="SM00267">
    <property type="entry name" value="GGDEF"/>
    <property type="match status" value="1"/>
</dbReference>
<feature type="transmembrane region" description="Helical" evidence="3">
    <location>
        <begin position="94"/>
        <end position="112"/>
    </location>
</feature>
<dbReference type="InterPro" id="IPR029787">
    <property type="entry name" value="Nucleotide_cyclase"/>
</dbReference>
<dbReference type="InterPro" id="IPR000160">
    <property type="entry name" value="GGDEF_dom"/>
</dbReference>
<feature type="transmembrane region" description="Helical" evidence="3">
    <location>
        <begin position="6"/>
        <end position="26"/>
    </location>
</feature>
<dbReference type="Proteomes" id="UP000232164">
    <property type="component" value="Unassembled WGS sequence"/>
</dbReference>
<dbReference type="AlphaFoldDB" id="A0A2N0D8P6"/>
<protein>
    <recommendedName>
        <fullName evidence="1">diguanylate cyclase</fullName>
        <ecNumber evidence="1">2.7.7.65</ecNumber>
    </recommendedName>
</protein>
<dbReference type="PROSITE" id="PS50887">
    <property type="entry name" value="GGDEF"/>
    <property type="match status" value="1"/>
</dbReference>
<dbReference type="SUPFAM" id="SSF55073">
    <property type="entry name" value="Nucleotide cyclase"/>
    <property type="match status" value="1"/>
</dbReference>
<dbReference type="Gene3D" id="3.30.70.270">
    <property type="match status" value="1"/>
</dbReference>
<reference evidence="5 6" key="1">
    <citation type="submission" date="2017-11" db="EMBL/GenBank/DDBJ databases">
        <authorList>
            <person name="Han C.G."/>
        </authorList>
    </citation>
    <scope>NUCLEOTIDE SEQUENCE [LARGE SCALE GENOMIC DNA]</scope>
    <source>
        <strain evidence="5 6">HCNT1</strain>
    </source>
</reference>
<evidence type="ECO:0000259" key="4">
    <source>
        <dbReference type="PROSITE" id="PS50887"/>
    </source>
</evidence>
<evidence type="ECO:0000313" key="6">
    <source>
        <dbReference type="Proteomes" id="UP000232164"/>
    </source>
</evidence>
<dbReference type="PANTHER" id="PTHR45138">
    <property type="entry name" value="REGULATORY COMPONENTS OF SENSORY TRANSDUCTION SYSTEM"/>
    <property type="match status" value="1"/>
</dbReference>
<dbReference type="GO" id="GO:0043709">
    <property type="term" value="P:cell adhesion involved in single-species biofilm formation"/>
    <property type="evidence" value="ECO:0007669"/>
    <property type="project" value="TreeGrafter"/>
</dbReference>
<feature type="transmembrane region" description="Helical" evidence="3">
    <location>
        <begin position="190"/>
        <end position="215"/>
    </location>
</feature>
<dbReference type="PANTHER" id="PTHR45138:SF9">
    <property type="entry name" value="DIGUANYLATE CYCLASE DGCM-RELATED"/>
    <property type="match status" value="1"/>
</dbReference>
<dbReference type="EMBL" id="PIQN01000011">
    <property type="protein sequence ID" value="PKA42467.1"/>
    <property type="molecule type" value="Genomic_DNA"/>
</dbReference>
<proteinExistence type="predicted"/>
<dbReference type="NCBIfam" id="TIGR00254">
    <property type="entry name" value="GGDEF"/>
    <property type="match status" value="1"/>
</dbReference>
<dbReference type="Pfam" id="PF00990">
    <property type="entry name" value="GGDEF"/>
    <property type="match status" value="1"/>
</dbReference>
<feature type="transmembrane region" description="Helical" evidence="3">
    <location>
        <begin position="118"/>
        <end position="134"/>
    </location>
</feature>
<sequence length="388" mass="40521">MASTDNFAFLLPVMMLTFGCTFLIVARFGSREARHWGAGYIFAAAAFSMPLAPVAVPAQMASLIADALFLAAFYFYGGALLCRFSRPSFAALRIAFASIIYAATLYPVLVAQSVSAELLLNDFACASLLSFTLFKTARHVKHRADALLLAVSGLVVMEIIARNAILIFAVPSYGGADGFLASDYAFFMQAGASVLALFFALSALGAVTVDTIAAYRDVADRDPLTGLLNRRGFERVVTGLKGASGAVVVCDIDHFKRINDVFGHAAGDTVIIGLAQLLLERVPKGAFAARFGGEEFVAFLPGAGLAEAGTFANALRQAFSSANGTAETGKVTASFGVAAAAVGNQSLHGVIGRADAALYAAKAAGRNRVMLEGEPHEEVPALHVATGS</sequence>
<organism evidence="5 6">
    <name type="scientific">Rhizobium sullae</name>
    <name type="common">Rhizobium hedysari</name>
    <dbReference type="NCBI Taxonomy" id="50338"/>
    <lineage>
        <taxon>Bacteria</taxon>
        <taxon>Pseudomonadati</taxon>
        <taxon>Pseudomonadota</taxon>
        <taxon>Alphaproteobacteria</taxon>
        <taxon>Hyphomicrobiales</taxon>
        <taxon>Rhizobiaceae</taxon>
        <taxon>Rhizobium/Agrobacterium group</taxon>
        <taxon>Rhizobium</taxon>
    </lineage>
</organism>
<evidence type="ECO:0000313" key="5">
    <source>
        <dbReference type="EMBL" id="PKA42467.1"/>
    </source>
</evidence>
<comment type="catalytic activity">
    <reaction evidence="2">
        <text>2 GTP = 3',3'-c-di-GMP + 2 diphosphate</text>
        <dbReference type="Rhea" id="RHEA:24898"/>
        <dbReference type="ChEBI" id="CHEBI:33019"/>
        <dbReference type="ChEBI" id="CHEBI:37565"/>
        <dbReference type="ChEBI" id="CHEBI:58805"/>
        <dbReference type="EC" id="2.7.7.65"/>
    </reaction>
</comment>
<evidence type="ECO:0000256" key="1">
    <source>
        <dbReference type="ARBA" id="ARBA00012528"/>
    </source>
</evidence>
<dbReference type="GO" id="GO:1902201">
    <property type="term" value="P:negative regulation of bacterial-type flagellum-dependent cell motility"/>
    <property type="evidence" value="ECO:0007669"/>
    <property type="project" value="TreeGrafter"/>
</dbReference>
<gene>
    <name evidence="5" type="ORF">CWR43_16730</name>
</gene>
<keyword evidence="3" id="KW-1133">Transmembrane helix</keyword>
<feature type="transmembrane region" description="Helical" evidence="3">
    <location>
        <begin position="62"/>
        <end position="82"/>
    </location>
</feature>
<dbReference type="FunFam" id="3.30.70.270:FF:000001">
    <property type="entry name" value="Diguanylate cyclase domain protein"/>
    <property type="match status" value="1"/>
</dbReference>